<reference evidence="1" key="1">
    <citation type="submission" date="2022-01" db="EMBL/GenBank/DDBJ databases">
        <authorList>
            <person name="Lagorce A."/>
        </authorList>
    </citation>
    <scope>NUCLEOTIDE SEQUENCE</scope>
    <source>
        <strain evidence="1">Th15_F1_A12</strain>
    </source>
</reference>
<proteinExistence type="predicted"/>
<accession>A0AAU9QIV6</accession>
<protein>
    <submittedName>
        <fullName evidence="1">Uncharacterized protein</fullName>
    </submittedName>
</protein>
<evidence type="ECO:0000313" key="2">
    <source>
        <dbReference type="Proteomes" id="UP001295462"/>
    </source>
</evidence>
<sequence>MIFTFYGFDKLISANLTGDLVIVQAKVKSGMNDEFGCASTEKSDQQTRL</sequence>
<dbReference type="Proteomes" id="UP001295462">
    <property type="component" value="Unassembled WGS sequence"/>
</dbReference>
<gene>
    <name evidence="1" type="ORF">THF1A12_20111</name>
</gene>
<organism evidence="1 2">
    <name type="scientific">Vibrio jasicida</name>
    <dbReference type="NCBI Taxonomy" id="766224"/>
    <lineage>
        <taxon>Bacteria</taxon>
        <taxon>Pseudomonadati</taxon>
        <taxon>Pseudomonadota</taxon>
        <taxon>Gammaproteobacteria</taxon>
        <taxon>Vibrionales</taxon>
        <taxon>Vibrionaceae</taxon>
        <taxon>Vibrio</taxon>
    </lineage>
</organism>
<dbReference type="EMBL" id="CAKMUD010000072">
    <property type="protein sequence ID" value="CAH1584762.1"/>
    <property type="molecule type" value="Genomic_DNA"/>
</dbReference>
<name>A0AAU9QIV6_9VIBR</name>
<dbReference type="AlphaFoldDB" id="A0AAU9QIV6"/>
<evidence type="ECO:0000313" key="1">
    <source>
        <dbReference type="EMBL" id="CAH1584762.1"/>
    </source>
</evidence>
<comment type="caution">
    <text evidence="1">The sequence shown here is derived from an EMBL/GenBank/DDBJ whole genome shotgun (WGS) entry which is preliminary data.</text>
</comment>